<keyword evidence="3 7" id="KW-0813">Transport</keyword>
<feature type="transmembrane region" description="Helical" evidence="7">
    <location>
        <begin position="310"/>
        <end position="329"/>
    </location>
</feature>
<evidence type="ECO:0000313" key="9">
    <source>
        <dbReference type="WBParaSite" id="MBELARI_LOCUS19249"/>
    </source>
</evidence>
<dbReference type="SUPFAM" id="SSF103473">
    <property type="entry name" value="MFS general substrate transporter"/>
    <property type="match status" value="1"/>
</dbReference>
<comment type="caution">
    <text evidence="7">Lacks conserved residue(s) required for the propagation of feature annotation.</text>
</comment>
<comment type="function">
    <text evidence="7">May be involved in iron transport and iron homeostasis.</text>
</comment>
<keyword evidence="5 7" id="KW-1133">Transmembrane helix</keyword>
<evidence type="ECO:0000256" key="7">
    <source>
        <dbReference type="RuleBase" id="RU365065"/>
    </source>
</evidence>
<name>A0AAF3J6H6_9BILA</name>
<keyword evidence="7" id="KW-0406">Ion transport</keyword>
<sequence>MTMPNINFNNFLLYSSYLLTSIEDRAWSFAVALTMQELGGMRLVSIEQFAEGLSCMAFSGALGKYCDDVTRKIGISTVIPMNNFSLLASCVAFVTCLSLNESSNKALYTILLVIGMILCAVNRLGINQEKNCLGRDWVIVLSQGDKLSKLNAILLTVDQLANVISPLVIGGLVSLINLRTVLIIFGVYSCGSIILKVIVLNILLTKEPRLLKKQQKANFDEKSLKKSKNGFFTVIGVFWRQRIFSAALGMALLFMTVLGFDGLAIGYGQSVGLPDSLIGGFRSFGSLCGILGAIFYAYFDQLMGVRKTGVFGLTFQQIFLLLAISSIFMPGSPTDLRGYFDSLTADKWWSDFKDSFAPVSTIAPVNSTDTGIDWKNFKSNGHSMMSIFAFLIGIATARFGLWMADLAITQVMQEGVEEGERNTVFGVHNALCQTFSVLKDVMVILLPEPSTFAICMVISYLFVFSGFLAYIYYLLKTRNDPRPIKASIYVEDEDCETEKL</sequence>
<dbReference type="GO" id="GO:0005381">
    <property type="term" value="F:iron ion transmembrane transporter activity"/>
    <property type="evidence" value="ECO:0007669"/>
    <property type="project" value="UniProtKB-UniRule"/>
</dbReference>
<keyword evidence="4 7" id="KW-0812">Transmembrane</keyword>
<evidence type="ECO:0000313" key="8">
    <source>
        <dbReference type="Proteomes" id="UP000887575"/>
    </source>
</evidence>
<dbReference type="Proteomes" id="UP000887575">
    <property type="component" value="Unassembled WGS sequence"/>
</dbReference>
<evidence type="ECO:0000256" key="5">
    <source>
        <dbReference type="ARBA" id="ARBA00022989"/>
    </source>
</evidence>
<dbReference type="WBParaSite" id="MBELARI_LOCUS19249">
    <property type="protein sequence ID" value="MBELARI_LOCUS19249"/>
    <property type="gene ID" value="MBELARI_LOCUS19249"/>
</dbReference>
<reference evidence="9" key="1">
    <citation type="submission" date="2024-02" db="UniProtKB">
        <authorList>
            <consortium name="WormBaseParasite"/>
        </authorList>
    </citation>
    <scope>IDENTIFICATION</scope>
</reference>
<dbReference type="Pfam" id="PF06963">
    <property type="entry name" value="FPN1"/>
    <property type="match status" value="1"/>
</dbReference>
<proteinExistence type="inferred from homology"/>
<accession>A0AAF3J6H6</accession>
<dbReference type="Gene3D" id="1.20.1250.20">
    <property type="entry name" value="MFS general substrate transporter like domains"/>
    <property type="match status" value="1"/>
</dbReference>
<protein>
    <recommendedName>
        <fullName evidence="7">Solute carrier family 40 member</fullName>
    </recommendedName>
</protein>
<feature type="transmembrane region" description="Helical" evidence="7">
    <location>
        <begin position="384"/>
        <end position="404"/>
    </location>
</feature>
<evidence type="ECO:0000256" key="6">
    <source>
        <dbReference type="ARBA" id="ARBA00023136"/>
    </source>
</evidence>
<organism evidence="8 9">
    <name type="scientific">Mesorhabditis belari</name>
    <dbReference type="NCBI Taxonomy" id="2138241"/>
    <lineage>
        <taxon>Eukaryota</taxon>
        <taxon>Metazoa</taxon>
        <taxon>Ecdysozoa</taxon>
        <taxon>Nematoda</taxon>
        <taxon>Chromadorea</taxon>
        <taxon>Rhabditida</taxon>
        <taxon>Rhabditina</taxon>
        <taxon>Rhabditomorpha</taxon>
        <taxon>Rhabditoidea</taxon>
        <taxon>Rhabditidae</taxon>
        <taxon>Mesorhabditinae</taxon>
        <taxon>Mesorhabditis</taxon>
    </lineage>
</organism>
<dbReference type="InterPro" id="IPR036259">
    <property type="entry name" value="MFS_trans_sf"/>
</dbReference>
<dbReference type="GO" id="GO:0016020">
    <property type="term" value="C:membrane"/>
    <property type="evidence" value="ECO:0007669"/>
    <property type="project" value="UniProtKB-SubCell"/>
</dbReference>
<feature type="transmembrane region" description="Helical" evidence="7">
    <location>
        <begin position="243"/>
        <end position="265"/>
    </location>
</feature>
<dbReference type="InterPro" id="IPR009716">
    <property type="entry name" value="Ferroportin-1"/>
</dbReference>
<dbReference type="PANTHER" id="PTHR11660:SF69">
    <property type="entry name" value="SOLUTE CARRIER FAMILY 40 MEMBER"/>
    <property type="match status" value="1"/>
</dbReference>
<evidence type="ECO:0000256" key="3">
    <source>
        <dbReference type="ARBA" id="ARBA00022448"/>
    </source>
</evidence>
<evidence type="ECO:0000256" key="4">
    <source>
        <dbReference type="ARBA" id="ARBA00022692"/>
    </source>
</evidence>
<feature type="transmembrane region" description="Helical" evidence="7">
    <location>
        <begin position="277"/>
        <end position="298"/>
    </location>
</feature>
<dbReference type="AlphaFoldDB" id="A0AAF3J6H6"/>
<feature type="transmembrane region" description="Helical" evidence="7">
    <location>
        <begin position="152"/>
        <end position="176"/>
    </location>
</feature>
<evidence type="ECO:0000256" key="2">
    <source>
        <dbReference type="ARBA" id="ARBA00006279"/>
    </source>
</evidence>
<dbReference type="PANTHER" id="PTHR11660">
    <property type="entry name" value="SOLUTE CARRIER FAMILY 40 MEMBER"/>
    <property type="match status" value="1"/>
</dbReference>
<comment type="similarity">
    <text evidence="2 7">Belongs to the ferroportin (FP) (TC 2.A.100) family. SLC40A subfamily.</text>
</comment>
<keyword evidence="8" id="KW-1185">Reference proteome</keyword>
<feature type="transmembrane region" description="Helical" evidence="7">
    <location>
        <begin position="106"/>
        <end position="126"/>
    </location>
</feature>
<feature type="transmembrane region" description="Helical" evidence="7">
    <location>
        <begin position="451"/>
        <end position="475"/>
    </location>
</feature>
<feature type="transmembrane region" description="Helical" evidence="7">
    <location>
        <begin position="182"/>
        <end position="204"/>
    </location>
</feature>
<feature type="transmembrane region" description="Helical" evidence="7">
    <location>
        <begin position="81"/>
        <end position="100"/>
    </location>
</feature>
<keyword evidence="6 7" id="KW-0472">Membrane</keyword>
<comment type="subcellular location">
    <subcellularLocation>
        <location evidence="1 7">Membrane</location>
        <topology evidence="1 7">Multi-pass membrane protein</topology>
    </subcellularLocation>
</comment>
<evidence type="ECO:0000256" key="1">
    <source>
        <dbReference type="ARBA" id="ARBA00004141"/>
    </source>
</evidence>